<feature type="non-terminal residue" evidence="1">
    <location>
        <position position="251"/>
    </location>
</feature>
<name>X0WNX8_9ZZZZ</name>
<evidence type="ECO:0008006" key="2">
    <source>
        <dbReference type="Google" id="ProtNLM"/>
    </source>
</evidence>
<dbReference type="InterPro" id="IPR011989">
    <property type="entry name" value="ARM-like"/>
</dbReference>
<protein>
    <recommendedName>
        <fullName evidence="2">HEAT repeat domain-containing protein</fullName>
    </recommendedName>
</protein>
<dbReference type="EMBL" id="BARS01042767">
    <property type="protein sequence ID" value="GAG32350.1"/>
    <property type="molecule type" value="Genomic_DNA"/>
</dbReference>
<dbReference type="InterPro" id="IPR016024">
    <property type="entry name" value="ARM-type_fold"/>
</dbReference>
<accession>X0WNX8</accession>
<proteinExistence type="predicted"/>
<dbReference type="SUPFAM" id="SSF48371">
    <property type="entry name" value="ARM repeat"/>
    <property type="match status" value="1"/>
</dbReference>
<evidence type="ECO:0000313" key="1">
    <source>
        <dbReference type="EMBL" id="GAG32350.1"/>
    </source>
</evidence>
<organism evidence="1">
    <name type="scientific">marine sediment metagenome</name>
    <dbReference type="NCBI Taxonomy" id="412755"/>
    <lineage>
        <taxon>unclassified sequences</taxon>
        <taxon>metagenomes</taxon>
        <taxon>ecological metagenomes</taxon>
    </lineage>
</organism>
<feature type="non-terminal residue" evidence="1">
    <location>
        <position position="1"/>
    </location>
</feature>
<dbReference type="Pfam" id="PF13646">
    <property type="entry name" value="HEAT_2"/>
    <property type="match status" value="1"/>
</dbReference>
<reference evidence="1" key="1">
    <citation type="journal article" date="2014" name="Front. Microbiol.">
        <title>High frequency of phylogenetically diverse reductive dehalogenase-homologous genes in deep subseafloor sedimentary metagenomes.</title>
        <authorList>
            <person name="Kawai M."/>
            <person name="Futagami T."/>
            <person name="Toyoda A."/>
            <person name="Takaki Y."/>
            <person name="Nishi S."/>
            <person name="Hori S."/>
            <person name="Arai W."/>
            <person name="Tsubouchi T."/>
            <person name="Morono Y."/>
            <person name="Uchiyama I."/>
            <person name="Ito T."/>
            <person name="Fujiyama A."/>
            <person name="Inagaki F."/>
            <person name="Takami H."/>
        </authorList>
    </citation>
    <scope>NUCLEOTIDE SEQUENCE</scope>
    <source>
        <strain evidence="1">Expedition CK06-06</strain>
    </source>
</reference>
<dbReference type="Gene3D" id="1.25.10.10">
    <property type="entry name" value="Leucine-rich Repeat Variant"/>
    <property type="match status" value="2"/>
</dbReference>
<comment type="caution">
    <text evidence="1">The sequence shown here is derived from an EMBL/GenBank/DDBJ whole genome shotgun (WGS) entry which is preliminary data.</text>
</comment>
<sequence>NVLVRAEAAHLARDEGALEMLLRDRSAFVRCVACKTLVRWPKGARALKDALLGALSDPASLVRAAAALALEGDPNLGCLAADGDPRVRRAAASALSLSGPLDEVRKFVRDPDAAARSLALSALAERGNDDDIPVLIDGLDAEDGRLRMRLLAGLRRIAKVEFPPPPARQAERWKEWWETWRQRPRAERLAHALRLQGSSRRGGAALGLVAMGVTELGPDLLALLDSPRFENRQDAALALHVLGEDYGLAVL</sequence>
<gene>
    <name evidence="1" type="ORF">S01H1_64844</name>
</gene>
<dbReference type="AlphaFoldDB" id="X0WNX8"/>